<evidence type="ECO:0000313" key="3">
    <source>
        <dbReference type="Proteomes" id="UP000019132"/>
    </source>
</evidence>
<organism evidence="2 3">
    <name type="scientific">Globisporangium ultimum (strain ATCC 200006 / CBS 805.95 / DAOM BR144)</name>
    <name type="common">Pythium ultimum</name>
    <dbReference type="NCBI Taxonomy" id="431595"/>
    <lineage>
        <taxon>Eukaryota</taxon>
        <taxon>Sar</taxon>
        <taxon>Stramenopiles</taxon>
        <taxon>Oomycota</taxon>
        <taxon>Peronosporomycetes</taxon>
        <taxon>Pythiales</taxon>
        <taxon>Pythiaceae</taxon>
        <taxon>Globisporangium</taxon>
    </lineage>
</organism>
<dbReference type="InParanoid" id="K3WRA7"/>
<dbReference type="EnsemblProtists" id="PYU1_T007501">
    <property type="protein sequence ID" value="PYU1_T007501"/>
    <property type="gene ID" value="PYU1_G007485"/>
</dbReference>
<reference evidence="3" key="1">
    <citation type="journal article" date="2010" name="Genome Biol.">
        <title>Genome sequence of the necrotrophic plant pathogen Pythium ultimum reveals original pathogenicity mechanisms and effector repertoire.</title>
        <authorList>
            <person name="Levesque C.A."/>
            <person name="Brouwer H."/>
            <person name="Cano L."/>
            <person name="Hamilton J.P."/>
            <person name="Holt C."/>
            <person name="Huitema E."/>
            <person name="Raffaele S."/>
            <person name="Robideau G.P."/>
            <person name="Thines M."/>
            <person name="Win J."/>
            <person name="Zerillo M.M."/>
            <person name="Beakes G.W."/>
            <person name="Boore J.L."/>
            <person name="Busam D."/>
            <person name="Dumas B."/>
            <person name="Ferriera S."/>
            <person name="Fuerstenberg S.I."/>
            <person name="Gachon C.M."/>
            <person name="Gaulin E."/>
            <person name="Govers F."/>
            <person name="Grenville-Briggs L."/>
            <person name="Horner N."/>
            <person name="Hostetler J."/>
            <person name="Jiang R.H."/>
            <person name="Johnson J."/>
            <person name="Krajaejun T."/>
            <person name="Lin H."/>
            <person name="Meijer H.J."/>
            <person name="Moore B."/>
            <person name="Morris P."/>
            <person name="Phuntmart V."/>
            <person name="Puiu D."/>
            <person name="Shetty J."/>
            <person name="Stajich J.E."/>
            <person name="Tripathy S."/>
            <person name="Wawra S."/>
            <person name="van West P."/>
            <person name="Whitty B.R."/>
            <person name="Coutinho P.M."/>
            <person name="Henrissat B."/>
            <person name="Martin F."/>
            <person name="Thomas P.D."/>
            <person name="Tyler B.M."/>
            <person name="De Vries R.P."/>
            <person name="Kamoun S."/>
            <person name="Yandell M."/>
            <person name="Tisserat N."/>
            <person name="Buell C.R."/>
        </authorList>
    </citation>
    <scope>NUCLEOTIDE SEQUENCE</scope>
    <source>
        <strain evidence="3">DAOM:BR144</strain>
    </source>
</reference>
<feature type="compositionally biased region" description="Low complexity" evidence="1">
    <location>
        <begin position="552"/>
        <end position="567"/>
    </location>
</feature>
<accession>K3WRA7</accession>
<dbReference type="HOGENOM" id="CLU_025364_0_0_1"/>
<feature type="compositionally biased region" description="Basic and acidic residues" evidence="1">
    <location>
        <begin position="82"/>
        <end position="91"/>
    </location>
</feature>
<evidence type="ECO:0000256" key="1">
    <source>
        <dbReference type="SAM" id="MobiDB-lite"/>
    </source>
</evidence>
<reference evidence="2" key="3">
    <citation type="submission" date="2015-02" db="UniProtKB">
        <authorList>
            <consortium name="EnsemblProtists"/>
        </authorList>
    </citation>
    <scope>IDENTIFICATION</scope>
    <source>
        <strain evidence="2">DAOM BR144</strain>
    </source>
</reference>
<sequence length="591" mass="66266">MGINPKFCKVTVHRASPPNPEDEMDAAPVRPRRQTIATEFESNLFFQQLPTRIPPRATERFKKASEIIPDEEFDAMLQSAEQTRRRAKTDATRSTSRMSGVEVVKSRRMNPLSRLTMRWTESRDSSKSAGASPFTTDEDDDDDHNNAIDIMDGLLDNEDDYDDPPLLDRRNCDNDSFLDCDTNEIDPERQTMDDATKFFVAGTPPIPAGITLDMLPTKNTSPSLPLNFSHTNFYSSYASVASQSEDPFQQSLANFKSNPAETDDDDTDDGTSSIATSSMLDYESEEEVNIDEMRNKAEAIARFESSFQNHQTPLFRTTEIAKSRQNRGMSSPPRILSQIIRPRKQSHPVRLHHHASPADDETRIALYSGQTLHLNFKNSMSQVVQVSGQPRKSASKNIFSKRICCQAIDDSALIDPTDALRIIGHSTDGIIQGGDCISIARNDGHVLRLQTLSKKLCFSPKIDLRAKFIVSGVPEGTIVTSKTKFYLQSVYDRSKTVGFLKSRRSSHPGYLVMYAYRNKEDKSEPIQFFKRAEAQPAAPHPIHPQTSALQHQQGQTARQERSQQQQQLAAGDRTPVNLLDDLTPQSQIILG</sequence>
<dbReference type="OMA" id="MLPTEYE"/>
<feature type="region of interest" description="Disordered" evidence="1">
    <location>
        <begin position="533"/>
        <end position="582"/>
    </location>
</feature>
<dbReference type="eggNOG" id="ENOG502RXV2">
    <property type="taxonomic scope" value="Eukaryota"/>
</dbReference>
<dbReference type="AlphaFoldDB" id="K3WRA7"/>
<feature type="region of interest" description="Disordered" evidence="1">
    <location>
        <begin position="118"/>
        <end position="148"/>
    </location>
</feature>
<dbReference type="EMBL" id="GL376585">
    <property type="status" value="NOT_ANNOTATED_CDS"/>
    <property type="molecule type" value="Genomic_DNA"/>
</dbReference>
<feature type="region of interest" description="Disordered" evidence="1">
    <location>
        <begin position="255"/>
        <end position="284"/>
    </location>
</feature>
<dbReference type="VEuPathDB" id="FungiDB:PYU1_G007485"/>
<proteinExistence type="predicted"/>
<name>K3WRA7_GLOUD</name>
<reference evidence="3" key="2">
    <citation type="submission" date="2010-04" db="EMBL/GenBank/DDBJ databases">
        <authorList>
            <person name="Buell R."/>
            <person name="Hamilton J."/>
            <person name="Hostetler J."/>
        </authorList>
    </citation>
    <scope>NUCLEOTIDE SEQUENCE [LARGE SCALE GENOMIC DNA]</scope>
    <source>
        <strain evidence="3">DAOM:BR144</strain>
    </source>
</reference>
<feature type="region of interest" description="Disordered" evidence="1">
    <location>
        <begin position="80"/>
        <end position="101"/>
    </location>
</feature>
<keyword evidence="3" id="KW-1185">Reference proteome</keyword>
<evidence type="ECO:0000313" key="2">
    <source>
        <dbReference type="EnsemblProtists" id="PYU1_T007501"/>
    </source>
</evidence>
<dbReference type="Proteomes" id="UP000019132">
    <property type="component" value="Unassembled WGS sequence"/>
</dbReference>
<protein>
    <submittedName>
        <fullName evidence="2">Uncharacterized protein</fullName>
    </submittedName>
</protein>
<feature type="region of interest" description="Disordered" evidence="1">
    <location>
        <begin position="1"/>
        <end position="29"/>
    </location>
</feature>